<dbReference type="PANTHER" id="PTHR43102">
    <property type="entry name" value="SLR1143 PROTEIN"/>
    <property type="match status" value="1"/>
</dbReference>
<dbReference type="Proteomes" id="UP000332933">
    <property type="component" value="Unassembled WGS sequence"/>
</dbReference>
<proteinExistence type="predicted"/>
<feature type="domain" description="FYVE zinc finger" evidence="5">
    <location>
        <begin position="32"/>
        <end position="106"/>
    </location>
</feature>
<evidence type="ECO:0000313" key="8">
    <source>
        <dbReference type="Proteomes" id="UP000332933"/>
    </source>
</evidence>
<feature type="region of interest" description="Disordered" evidence="4">
    <location>
        <begin position="136"/>
        <end position="180"/>
    </location>
</feature>
<name>A0A485KJN9_9STRA</name>
<evidence type="ECO:0000256" key="4">
    <source>
        <dbReference type="SAM" id="MobiDB-lite"/>
    </source>
</evidence>
<organism evidence="7 8">
    <name type="scientific">Aphanomyces stellatus</name>
    <dbReference type="NCBI Taxonomy" id="120398"/>
    <lineage>
        <taxon>Eukaryota</taxon>
        <taxon>Sar</taxon>
        <taxon>Stramenopiles</taxon>
        <taxon>Oomycota</taxon>
        <taxon>Saprolegniomycetes</taxon>
        <taxon>Saprolegniales</taxon>
        <taxon>Verrucalvaceae</taxon>
        <taxon>Aphanomyces</taxon>
    </lineage>
</organism>
<dbReference type="AlphaFoldDB" id="A0A485KJN9"/>
<dbReference type="EMBL" id="VJMH01005094">
    <property type="protein sequence ID" value="KAF0701302.1"/>
    <property type="molecule type" value="Genomic_DNA"/>
</dbReference>
<keyword evidence="8" id="KW-1185">Reference proteome</keyword>
<evidence type="ECO:0000256" key="3">
    <source>
        <dbReference type="ARBA" id="ARBA00022833"/>
    </source>
</evidence>
<accession>A0A485KJN9</accession>
<gene>
    <name evidence="7" type="primary">Aste57867_8231</name>
    <name evidence="6" type="ORF">As57867_008200</name>
    <name evidence="7" type="ORF">ASTE57867_8231</name>
</gene>
<evidence type="ECO:0000313" key="6">
    <source>
        <dbReference type="EMBL" id="KAF0701302.1"/>
    </source>
</evidence>
<evidence type="ECO:0000256" key="2">
    <source>
        <dbReference type="ARBA" id="ARBA00022771"/>
    </source>
</evidence>
<evidence type="ECO:0000313" key="7">
    <source>
        <dbReference type="EMBL" id="VFT85118.1"/>
    </source>
</evidence>
<dbReference type="CDD" id="cd00065">
    <property type="entry name" value="FYVE_like_SF"/>
    <property type="match status" value="1"/>
</dbReference>
<reference evidence="7 8" key="1">
    <citation type="submission" date="2019-03" db="EMBL/GenBank/DDBJ databases">
        <authorList>
            <person name="Gaulin E."/>
            <person name="Dumas B."/>
        </authorList>
    </citation>
    <scope>NUCLEOTIDE SEQUENCE [LARGE SCALE GENOMIC DNA]</scope>
    <source>
        <strain evidence="7">CBS 568.67</strain>
    </source>
</reference>
<dbReference type="SMART" id="SM00064">
    <property type="entry name" value="FYVE"/>
    <property type="match status" value="1"/>
</dbReference>
<dbReference type="SUPFAM" id="SSF55781">
    <property type="entry name" value="GAF domain-like"/>
    <property type="match status" value="1"/>
</dbReference>
<dbReference type="GO" id="GO:0008270">
    <property type="term" value="F:zinc ion binding"/>
    <property type="evidence" value="ECO:0007669"/>
    <property type="project" value="UniProtKB-KW"/>
</dbReference>
<protein>
    <submittedName>
        <fullName evidence="7">Aste57867_8231 protein</fullName>
    </submittedName>
</protein>
<feature type="compositionally biased region" description="Basic residues" evidence="4">
    <location>
        <begin position="149"/>
        <end position="165"/>
    </location>
</feature>
<dbReference type="Pfam" id="PF01363">
    <property type="entry name" value="FYVE"/>
    <property type="match status" value="1"/>
</dbReference>
<evidence type="ECO:0000259" key="5">
    <source>
        <dbReference type="SMART" id="SM00064"/>
    </source>
</evidence>
<evidence type="ECO:0000256" key="1">
    <source>
        <dbReference type="ARBA" id="ARBA00022723"/>
    </source>
</evidence>
<dbReference type="InterPro" id="IPR011011">
    <property type="entry name" value="Znf_FYVE_PHD"/>
</dbReference>
<reference evidence="6" key="2">
    <citation type="submission" date="2019-06" db="EMBL/GenBank/DDBJ databases">
        <title>Genomics analysis of Aphanomyces spp. identifies a new class of oomycete effector associated with host adaptation.</title>
        <authorList>
            <person name="Gaulin E."/>
        </authorList>
    </citation>
    <scope>NUCLEOTIDE SEQUENCE</scope>
    <source>
        <strain evidence="6">CBS 578.67</strain>
    </source>
</reference>
<sequence>MKLTSSKTNAAAKTTIFLTQANVGAATVARLQVDTHRIPKSKRGKCFQCQSRLLFFWKKRNCHMCGEVVCSACRTLVVIERPSRRRTPLPTIQAKVCAHCVDAHFSKPVEPVTPAASKKPAASRSATKIWLQNLVSSKAAQQRQESRRSGRASLHRSSIHRPVRKHAFDSPRARRTSRHSQRLFMPSNTKKKWTNPWAPPPDLPDEKERLRSLRRFHILDTENEDVCDIVCELAASTYKCPVAGVAFMDKDRQWLKARKGLKQDEIPRKVALCAHAMASADGAPMVVLNTDRDPRFSKNPLVTGQAQFKFYMSVPFVTPLGHVLGTVFVADTKPRTGADPRDLAKFAQAILQFLMDRPTEDGPEEVDDDDDESSSHSDEWRQSSIVDV</sequence>
<dbReference type="PANTHER" id="PTHR43102:SF2">
    <property type="entry name" value="GAF DOMAIN-CONTAINING PROTEIN"/>
    <property type="match status" value="1"/>
</dbReference>
<dbReference type="InterPro" id="IPR013083">
    <property type="entry name" value="Znf_RING/FYVE/PHD"/>
</dbReference>
<keyword evidence="1" id="KW-0479">Metal-binding</keyword>
<keyword evidence="3" id="KW-0862">Zinc</keyword>
<dbReference type="Gene3D" id="3.30.40.10">
    <property type="entry name" value="Zinc/RING finger domain, C3HC4 (zinc finger)"/>
    <property type="match status" value="1"/>
</dbReference>
<keyword evidence="2" id="KW-0863">Zinc-finger</keyword>
<dbReference type="EMBL" id="CAADRA010005115">
    <property type="protein sequence ID" value="VFT85118.1"/>
    <property type="molecule type" value="Genomic_DNA"/>
</dbReference>
<feature type="compositionally biased region" description="Acidic residues" evidence="4">
    <location>
        <begin position="361"/>
        <end position="372"/>
    </location>
</feature>
<dbReference type="InterPro" id="IPR029016">
    <property type="entry name" value="GAF-like_dom_sf"/>
</dbReference>
<dbReference type="InterPro" id="IPR000306">
    <property type="entry name" value="Znf_FYVE"/>
</dbReference>
<dbReference type="SUPFAM" id="SSF57903">
    <property type="entry name" value="FYVE/PHD zinc finger"/>
    <property type="match status" value="1"/>
</dbReference>
<dbReference type="Gene3D" id="3.30.450.40">
    <property type="match status" value="1"/>
</dbReference>
<dbReference type="OrthoDB" id="303614at2759"/>
<feature type="region of interest" description="Disordered" evidence="4">
    <location>
        <begin position="357"/>
        <end position="388"/>
    </location>
</feature>